<dbReference type="PROSITE" id="PS51379">
    <property type="entry name" value="4FE4S_FER_2"/>
    <property type="match status" value="2"/>
</dbReference>
<feature type="domain" description="4Fe-4S ferredoxin-type" evidence="5">
    <location>
        <begin position="30"/>
        <end position="59"/>
    </location>
</feature>
<evidence type="ECO:0000313" key="7">
    <source>
        <dbReference type="Proteomes" id="UP000830167"/>
    </source>
</evidence>
<evidence type="ECO:0000256" key="1">
    <source>
        <dbReference type="ARBA" id="ARBA00022485"/>
    </source>
</evidence>
<keyword evidence="1" id="KW-0004">4Fe-4S</keyword>
<dbReference type="Pfam" id="PF00037">
    <property type="entry name" value="Fer4"/>
    <property type="match status" value="2"/>
</dbReference>
<evidence type="ECO:0000256" key="2">
    <source>
        <dbReference type="ARBA" id="ARBA00022723"/>
    </source>
</evidence>
<reference evidence="6" key="1">
    <citation type="submission" date="2021-12" db="EMBL/GenBank/DDBJ databases">
        <title>Alicyclobacillaceae gen. nov., sp. nov., isolated from chalcocite enrichment system.</title>
        <authorList>
            <person name="Jiang Z."/>
        </authorList>
    </citation>
    <scope>NUCLEOTIDE SEQUENCE</scope>
    <source>
        <strain evidence="6">MYW30-H2</strain>
    </source>
</reference>
<evidence type="ECO:0000256" key="3">
    <source>
        <dbReference type="ARBA" id="ARBA00023004"/>
    </source>
</evidence>
<accession>A0ABY4CGK8</accession>
<proteinExistence type="predicted"/>
<evidence type="ECO:0000256" key="4">
    <source>
        <dbReference type="ARBA" id="ARBA00023014"/>
    </source>
</evidence>
<evidence type="ECO:0000259" key="5">
    <source>
        <dbReference type="PROSITE" id="PS51379"/>
    </source>
</evidence>
<feature type="domain" description="4Fe-4S ferredoxin-type" evidence="5">
    <location>
        <begin position="64"/>
        <end position="93"/>
    </location>
</feature>
<keyword evidence="2" id="KW-0479">Metal-binding</keyword>
<sequence length="119" mass="12870">MYQVVKRLLQSGIGTVKKNELMSSVIAGAGRPVFHQERCDGCGECASACPTDAISLEETGKNSKCLTIFYAACISCGECVTVCKDSAFHMSRELSAPSASLRELQEEFVVMTKEPILEV</sequence>
<dbReference type="InterPro" id="IPR017900">
    <property type="entry name" value="4Fe4S_Fe_S_CS"/>
</dbReference>
<dbReference type="PANTHER" id="PTHR43687:SF1">
    <property type="entry name" value="FERREDOXIN III"/>
    <property type="match status" value="1"/>
</dbReference>
<protein>
    <submittedName>
        <fullName evidence="6">4Fe-4S binding protein</fullName>
    </submittedName>
</protein>
<dbReference type="InterPro" id="IPR050572">
    <property type="entry name" value="Fe-S_Ferredoxin"/>
</dbReference>
<gene>
    <name evidence="6" type="ORF">LSG31_17455</name>
</gene>
<evidence type="ECO:0000313" key="6">
    <source>
        <dbReference type="EMBL" id="UOF89650.1"/>
    </source>
</evidence>
<dbReference type="Proteomes" id="UP000830167">
    <property type="component" value="Chromosome"/>
</dbReference>
<organism evidence="6 7">
    <name type="scientific">Fodinisporobacter ferrooxydans</name>
    <dbReference type="NCBI Taxonomy" id="2901836"/>
    <lineage>
        <taxon>Bacteria</taxon>
        <taxon>Bacillati</taxon>
        <taxon>Bacillota</taxon>
        <taxon>Bacilli</taxon>
        <taxon>Bacillales</taxon>
        <taxon>Alicyclobacillaceae</taxon>
        <taxon>Fodinisporobacter</taxon>
    </lineage>
</organism>
<keyword evidence="7" id="KW-1185">Reference proteome</keyword>
<dbReference type="Gene3D" id="3.30.70.3270">
    <property type="match status" value="1"/>
</dbReference>
<keyword evidence="4" id="KW-0411">Iron-sulfur</keyword>
<keyword evidence="3" id="KW-0408">Iron</keyword>
<dbReference type="PANTHER" id="PTHR43687">
    <property type="entry name" value="ADENYLYLSULFATE REDUCTASE, BETA SUBUNIT"/>
    <property type="match status" value="1"/>
</dbReference>
<name>A0ABY4CGK8_9BACL</name>
<dbReference type="EMBL" id="CP089291">
    <property type="protein sequence ID" value="UOF89650.1"/>
    <property type="molecule type" value="Genomic_DNA"/>
</dbReference>
<dbReference type="InterPro" id="IPR017896">
    <property type="entry name" value="4Fe4S_Fe-S-bd"/>
</dbReference>
<dbReference type="RefSeq" id="WP_347436339.1">
    <property type="nucleotide sequence ID" value="NZ_CP089291.1"/>
</dbReference>
<dbReference type="PROSITE" id="PS00198">
    <property type="entry name" value="4FE4S_FER_1"/>
    <property type="match status" value="1"/>
</dbReference>
<dbReference type="SUPFAM" id="SSF54862">
    <property type="entry name" value="4Fe-4S ferredoxins"/>
    <property type="match status" value="1"/>
</dbReference>